<keyword evidence="1" id="KW-0732">Signal</keyword>
<evidence type="ECO:0000313" key="3">
    <source>
        <dbReference type="Proteomes" id="UP000255207"/>
    </source>
</evidence>
<keyword evidence="3" id="KW-1185">Reference proteome</keyword>
<evidence type="ECO:0000313" key="2">
    <source>
        <dbReference type="EMBL" id="RDJ20834.1"/>
    </source>
</evidence>
<proteinExistence type="predicted"/>
<comment type="caution">
    <text evidence="2">The sequence shown here is derived from an EMBL/GenBank/DDBJ whole genome shotgun (WGS) entry which is preliminary data.</text>
</comment>
<protein>
    <submittedName>
        <fullName evidence="2">Uncharacterized protein</fullName>
    </submittedName>
</protein>
<name>A0A370L0R0_9HYPH</name>
<accession>A0A370L0R0</accession>
<feature type="chain" id="PRO_5030068224" evidence="1">
    <location>
        <begin position="18"/>
        <end position="110"/>
    </location>
</feature>
<sequence>MVVIAVIIALTATHATAAETIISYKAASKSPPFGIKADVKSWQIEWKCDVAKVQYNIVPFSLSNPDNGHLIDAFVSTSATGQGTTIRTDKGRFLIDTDGNKCDVTVSKMD</sequence>
<reference evidence="3" key="1">
    <citation type="submission" date="2018-07" db="EMBL/GenBank/DDBJ databases">
        <authorList>
            <person name="Safronova V.I."/>
            <person name="Chirak E.R."/>
            <person name="Sazanova A.L."/>
        </authorList>
    </citation>
    <scope>NUCLEOTIDE SEQUENCE [LARGE SCALE GENOMIC DNA]</scope>
    <source>
        <strain evidence="3">RCAM04685</strain>
    </source>
</reference>
<organism evidence="2 3">
    <name type="scientific">Bosea caraganae</name>
    <dbReference type="NCBI Taxonomy" id="2763117"/>
    <lineage>
        <taxon>Bacteria</taxon>
        <taxon>Pseudomonadati</taxon>
        <taxon>Pseudomonadota</taxon>
        <taxon>Alphaproteobacteria</taxon>
        <taxon>Hyphomicrobiales</taxon>
        <taxon>Boseaceae</taxon>
        <taxon>Bosea</taxon>
    </lineage>
</organism>
<dbReference type="RefSeq" id="WP_114831650.1">
    <property type="nucleotide sequence ID" value="NZ_QQTO01000037.1"/>
</dbReference>
<dbReference type="Proteomes" id="UP000255207">
    <property type="component" value="Unassembled WGS sequence"/>
</dbReference>
<feature type="signal peptide" evidence="1">
    <location>
        <begin position="1"/>
        <end position="17"/>
    </location>
</feature>
<dbReference type="AlphaFoldDB" id="A0A370L0R0"/>
<evidence type="ECO:0000256" key="1">
    <source>
        <dbReference type="SAM" id="SignalP"/>
    </source>
</evidence>
<gene>
    <name evidence="2" type="ORF">DWE98_23005</name>
</gene>
<dbReference type="EMBL" id="QQTP01000015">
    <property type="protein sequence ID" value="RDJ20834.1"/>
    <property type="molecule type" value="Genomic_DNA"/>
</dbReference>